<accession>H1S7J7</accession>
<evidence type="ECO:0000256" key="1">
    <source>
        <dbReference type="SAM" id="MobiDB-lite"/>
    </source>
</evidence>
<dbReference type="RefSeq" id="WP_006159392.1">
    <property type="nucleotide sequence ID" value="NZ_AHJE01000048.1"/>
</dbReference>
<evidence type="ECO:0000313" key="3">
    <source>
        <dbReference type="Proteomes" id="UP000005808"/>
    </source>
</evidence>
<name>H1S7J7_9BURK</name>
<comment type="caution">
    <text evidence="2">The sequence shown here is derived from an EMBL/GenBank/DDBJ whole genome shotgun (WGS) entry which is preliminary data.</text>
</comment>
<sequence>MMVVAQAWNSRPGSQQINRLEGEPSTRLRQKGRRAGSISKTRTRLVLDTWIPGTGPFFRRLGIQATPGIVLINE</sequence>
<dbReference type="EMBL" id="AHJE01000048">
    <property type="protein sequence ID" value="EHP41411.1"/>
    <property type="molecule type" value="Genomic_DNA"/>
</dbReference>
<dbReference type="AlphaFoldDB" id="H1S7J7"/>
<feature type="region of interest" description="Disordered" evidence="1">
    <location>
        <begin position="8"/>
        <end position="37"/>
    </location>
</feature>
<feature type="compositionally biased region" description="Polar residues" evidence="1">
    <location>
        <begin position="8"/>
        <end position="18"/>
    </location>
</feature>
<gene>
    <name evidence="2" type="ORF">OR16_19620</name>
</gene>
<protein>
    <submittedName>
        <fullName evidence="2">Uncharacterized protein</fullName>
    </submittedName>
</protein>
<evidence type="ECO:0000313" key="2">
    <source>
        <dbReference type="EMBL" id="EHP41411.1"/>
    </source>
</evidence>
<dbReference type="Proteomes" id="UP000005808">
    <property type="component" value="Unassembled WGS sequence"/>
</dbReference>
<proteinExistence type="predicted"/>
<dbReference type="PATRIC" id="fig|1127483.3.peg.3933"/>
<reference evidence="2 3" key="1">
    <citation type="journal article" date="2012" name="J. Bacteriol.">
        <title>De Novo Genome Project of Cupriavidus basilensis OR16.</title>
        <authorList>
            <person name="Cserhati M."/>
            <person name="Kriszt B."/>
            <person name="Szoboszlay S."/>
            <person name="Toth A."/>
            <person name="Szabo I."/>
            <person name="Tancsics A."/>
            <person name="Nagy I."/>
            <person name="Horvath B."/>
            <person name="Nagy I."/>
            <person name="Kukolya J."/>
        </authorList>
    </citation>
    <scope>NUCLEOTIDE SEQUENCE [LARGE SCALE GENOMIC DNA]</scope>
    <source>
        <strain evidence="2 3">OR16</strain>
    </source>
</reference>
<organism evidence="2 3">
    <name type="scientific">Cupriavidus basilensis OR16</name>
    <dbReference type="NCBI Taxonomy" id="1127483"/>
    <lineage>
        <taxon>Bacteria</taxon>
        <taxon>Pseudomonadati</taxon>
        <taxon>Pseudomonadota</taxon>
        <taxon>Betaproteobacteria</taxon>
        <taxon>Burkholderiales</taxon>
        <taxon>Burkholderiaceae</taxon>
        <taxon>Cupriavidus</taxon>
    </lineage>
</organism>